<dbReference type="PANTHER" id="PTHR14625:SF3">
    <property type="entry name" value="MICROCEPHALIN"/>
    <property type="match status" value="1"/>
</dbReference>
<feature type="region of interest" description="Disordered" evidence="1">
    <location>
        <begin position="791"/>
        <end position="824"/>
    </location>
</feature>
<evidence type="ECO:0000313" key="4">
    <source>
        <dbReference type="Proteomes" id="UP001487740"/>
    </source>
</evidence>
<feature type="region of interest" description="Disordered" evidence="1">
    <location>
        <begin position="29"/>
        <end position="130"/>
    </location>
</feature>
<dbReference type="SUPFAM" id="SSF52113">
    <property type="entry name" value="BRCT domain"/>
    <property type="match status" value="2"/>
</dbReference>
<feature type="compositionally biased region" description="Low complexity" evidence="1">
    <location>
        <begin position="284"/>
        <end position="295"/>
    </location>
</feature>
<feature type="compositionally biased region" description="Polar residues" evidence="1">
    <location>
        <begin position="251"/>
        <end position="272"/>
    </location>
</feature>
<feature type="region of interest" description="Disordered" evidence="1">
    <location>
        <begin position="653"/>
        <end position="707"/>
    </location>
</feature>
<feature type="region of interest" description="Disordered" evidence="1">
    <location>
        <begin position="839"/>
        <end position="933"/>
    </location>
</feature>
<dbReference type="GO" id="GO:0000278">
    <property type="term" value="P:mitotic cell cycle"/>
    <property type="evidence" value="ECO:0007669"/>
    <property type="project" value="TreeGrafter"/>
</dbReference>
<dbReference type="Proteomes" id="UP001487740">
    <property type="component" value="Unassembled WGS sequence"/>
</dbReference>
<feature type="compositionally biased region" description="Pro residues" evidence="1">
    <location>
        <begin position="560"/>
        <end position="572"/>
    </location>
</feature>
<protein>
    <recommendedName>
        <fullName evidence="2">BRCT domain-containing protein</fullName>
    </recommendedName>
</protein>
<dbReference type="InterPro" id="IPR022047">
    <property type="entry name" value="Microcephalin-like"/>
</dbReference>
<feature type="region of interest" description="Disordered" evidence="1">
    <location>
        <begin position="722"/>
        <end position="751"/>
    </location>
</feature>
<feature type="compositionally biased region" description="Low complexity" evidence="1">
    <location>
        <begin position="804"/>
        <end position="818"/>
    </location>
</feature>
<gene>
    <name evidence="3" type="ORF">O3P69_013061</name>
</gene>
<dbReference type="CDD" id="cd17716">
    <property type="entry name" value="BRCT_microcephalin_rpt1"/>
    <property type="match status" value="1"/>
</dbReference>
<feature type="region of interest" description="Disordered" evidence="1">
    <location>
        <begin position="1303"/>
        <end position="1324"/>
    </location>
</feature>
<feature type="domain" description="BRCT" evidence="2">
    <location>
        <begin position="423"/>
        <end position="513"/>
    </location>
</feature>
<sequence length="1324" mass="144308">MCSARLYSCKVKEGEVKFPALLTGSLSRLSTPRTAASPRLTVPQETSQAMHCAGVKGTEARDEEEQGPHHPRGHRGSSRVVPDTPTNTPKSLTDTSRVTMVLETPEDLMGESGVLDSPGGGPEGSTSNPLAAVKLRRRKILSFLESDFSQGEDGSTASSDNDTVESQLTPKEQRLWSKVLPALGTPQNSRKRRSMANIIVPSDLNDRDFLAAKLSHIQQEEESARARRRSSTHSTPRAAPTTPEVTRRDPQQASTSSRARQGRTSVLGTPQKSWMRDRGSRECTTTTTTATTTTTTTTTTTAEDCNATILFNDEDLQLTPVHCRERPEMEGDRQTTTTTAATATPTGTSEDALRHLQTRKSPLLQLRKFNTTATQKMVKELKEVSQRTRRGEELGGPDCLPLVLHSTPQRKDGSSGSAGSAKDPSCVLKGVVAYVEVRVDGENRSAVIKEQLGTLGAKVEARLTRNTTHVIFRDGSKAMFLRARERGLHILSTLWVEACRVSLSRAPESKYPSTSMETYSSDIHIPKKFRRSMHVKNIEEDLKLAEARMRRRKRNAPAPAATPPTDPIPPGYCTPRHRLLREDVNSPLYSIRHLLSPHLKGSSSGSCGEEEEEEEEDEDGICTPLAKRLFKKFMLRQEASKRKVASQELVAEAVSSEAGGGRASGTGDASDSLDGGQDSLKLRLEESDSFSRRASSEMGSENNMSLPRRLSVEVVTCEGNSLPRQLTEEAPNDSVPPRRPGLSHGESLESLPVRLDRNEVKNCELPVPFADSSGASQDKFALPRRLASSCTKAEGQGGTPRSRGSGCFGSVDSSSSGSMVETPVVARRRQSVRLRARLPESEGFSEGEEWEMRRGNKKNSSKTDQSLTPLAAEETAPKNNKKNITKANLNLVEETTAKTKPDPASLVPREEPTPENKKENNSTKTSSTIETIPASQIAFPSTQISCSQRGRRRLMTLDDEIVPSQDLITPATPKDKRRGPYDHLLHPQDRKTKRKRLSRELFAQRNTNDTNSTNAVSASTAPSTSGSGTTGTSESSRAGRSSSSRSDTQKHKESSGDDSVFGEERIVMLPRSRRSTEEFRMVAGRPKPRGSVRKGCGKRKSCPPSRFSSSSSSGSSSSSMCLTSLHSSDKRTVIPIIRKLGGYRVGEGVDQQTSHVVCGEQRRTLNLLLGIARGCWVLDVSWVYRSLEGNAWAPEEPFELTSFAPGAKACRQQREAQGSSYQHTLFSKVGGVCVLDGSSPPAAQLKELLELCGASVVPSVRNAKLVVGGGDGSHNTLGRRRRIQVTHVSENHRTHHITSITANPPSITHHITSTTAHPASNTQT</sequence>
<dbReference type="PANTHER" id="PTHR14625">
    <property type="entry name" value="MICROCEPHALIN"/>
    <property type="match status" value="1"/>
</dbReference>
<dbReference type="EMBL" id="JARAKH010000026">
    <property type="protein sequence ID" value="KAK8390217.1"/>
    <property type="molecule type" value="Genomic_DNA"/>
</dbReference>
<feature type="compositionally biased region" description="Low complexity" evidence="1">
    <location>
        <begin position="1304"/>
        <end position="1324"/>
    </location>
</feature>
<feature type="compositionally biased region" description="Low complexity" evidence="1">
    <location>
        <begin position="335"/>
        <end position="346"/>
    </location>
</feature>
<feature type="region of interest" description="Disordered" evidence="1">
    <location>
        <begin position="550"/>
        <end position="572"/>
    </location>
</feature>
<feature type="compositionally biased region" description="Basic and acidic residues" evidence="1">
    <location>
        <begin position="978"/>
        <end position="990"/>
    </location>
</feature>
<feature type="compositionally biased region" description="Low complexity" evidence="1">
    <location>
        <begin position="1006"/>
        <end position="1046"/>
    </location>
</feature>
<keyword evidence="4" id="KW-1185">Reference proteome</keyword>
<dbReference type="PROSITE" id="PS50172">
    <property type="entry name" value="BRCT"/>
    <property type="match status" value="2"/>
</dbReference>
<feature type="compositionally biased region" description="Polar residues" evidence="1">
    <location>
        <begin position="147"/>
        <end position="170"/>
    </location>
</feature>
<feature type="domain" description="BRCT" evidence="2">
    <location>
        <begin position="1127"/>
        <end position="1200"/>
    </location>
</feature>
<feature type="compositionally biased region" description="Polar residues" evidence="1">
    <location>
        <begin position="922"/>
        <end position="933"/>
    </location>
</feature>
<feature type="region of interest" description="Disordered" evidence="1">
    <location>
        <begin position="218"/>
        <end position="295"/>
    </location>
</feature>
<evidence type="ECO:0000256" key="1">
    <source>
        <dbReference type="SAM" id="MobiDB-lite"/>
    </source>
</evidence>
<dbReference type="InterPro" id="IPR001357">
    <property type="entry name" value="BRCT_dom"/>
</dbReference>
<accession>A0AAW0TUH0</accession>
<feature type="region of interest" description="Disordered" evidence="1">
    <location>
        <begin position="386"/>
        <end position="423"/>
    </location>
</feature>
<feature type="region of interest" description="Disordered" evidence="1">
    <location>
        <begin position="326"/>
        <end position="346"/>
    </location>
</feature>
<dbReference type="CDD" id="cd17736">
    <property type="entry name" value="BRCT_microcephalin_rpt2"/>
    <property type="match status" value="1"/>
</dbReference>
<comment type="caution">
    <text evidence="3">The sequence shown here is derived from an EMBL/GenBank/DDBJ whole genome shotgun (WGS) entry which is preliminary data.</text>
</comment>
<feature type="compositionally biased region" description="Basic and acidic residues" evidence="1">
    <location>
        <begin position="908"/>
        <end position="921"/>
    </location>
</feature>
<evidence type="ECO:0000313" key="3">
    <source>
        <dbReference type="EMBL" id="KAK8390217.1"/>
    </source>
</evidence>
<feature type="compositionally biased region" description="Basic and acidic residues" evidence="1">
    <location>
        <begin position="680"/>
        <end position="695"/>
    </location>
</feature>
<feature type="compositionally biased region" description="Basic residues" evidence="1">
    <location>
        <begin position="1086"/>
        <end position="1101"/>
    </location>
</feature>
<proteinExistence type="predicted"/>
<name>A0AAW0TUH0_SCYPA</name>
<dbReference type="Pfam" id="PF00533">
    <property type="entry name" value="BRCT"/>
    <property type="match status" value="1"/>
</dbReference>
<feature type="compositionally biased region" description="Polar residues" evidence="1">
    <location>
        <begin position="84"/>
        <end position="98"/>
    </location>
</feature>
<dbReference type="Gene3D" id="3.40.50.10190">
    <property type="entry name" value="BRCT domain"/>
    <property type="match status" value="3"/>
</dbReference>
<evidence type="ECO:0000259" key="2">
    <source>
        <dbReference type="PROSITE" id="PS50172"/>
    </source>
</evidence>
<reference evidence="3 4" key="1">
    <citation type="submission" date="2023-03" db="EMBL/GenBank/DDBJ databases">
        <title>High-quality genome of Scylla paramamosain provides insights in environmental adaptation.</title>
        <authorList>
            <person name="Zhang L."/>
        </authorList>
    </citation>
    <scope>NUCLEOTIDE SEQUENCE [LARGE SCALE GENOMIC DNA]</scope>
    <source>
        <strain evidence="3">LZ_2023a</strain>
        <tissue evidence="3">Muscle</tissue>
    </source>
</reference>
<feature type="region of interest" description="Disordered" evidence="1">
    <location>
        <begin position="598"/>
        <end position="620"/>
    </location>
</feature>
<feature type="region of interest" description="Disordered" evidence="1">
    <location>
        <begin position="964"/>
        <end position="1121"/>
    </location>
</feature>
<feature type="compositionally biased region" description="Acidic residues" evidence="1">
    <location>
        <begin position="608"/>
        <end position="620"/>
    </location>
</feature>
<dbReference type="SMART" id="SM00292">
    <property type="entry name" value="BRCT"/>
    <property type="match status" value="2"/>
</dbReference>
<feature type="region of interest" description="Disordered" evidence="1">
    <location>
        <begin position="146"/>
        <end position="194"/>
    </location>
</feature>
<dbReference type="Pfam" id="PF12738">
    <property type="entry name" value="PTCB-BRCT"/>
    <property type="match status" value="1"/>
</dbReference>
<feature type="compositionally biased region" description="Low complexity" evidence="1">
    <location>
        <begin position="1102"/>
        <end position="1121"/>
    </location>
</feature>
<organism evidence="3 4">
    <name type="scientific">Scylla paramamosain</name>
    <name type="common">Mud crab</name>
    <dbReference type="NCBI Taxonomy" id="85552"/>
    <lineage>
        <taxon>Eukaryota</taxon>
        <taxon>Metazoa</taxon>
        <taxon>Ecdysozoa</taxon>
        <taxon>Arthropoda</taxon>
        <taxon>Crustacea</taxon>
        <taxon>Multicrustacea</taxon>
        <taxon>Malacostraca</taxon>
        <taxon>Eumalacostraca</taxon>
        <taxon>Eucarida</taxon>
        <taxon>Decapoda</taxon>
        <taxon>Pleocyemata</taxon>
        <taxon>Brachyura</taxon>
        <taxon>Eubrachyura</taxon>
        <taxon>Portunoidea</taxon>
        <taxon>Portunidae</taxon>
        <taxon>Portuninae</taxon>
        <taxon>Scylla</taxon>
    </lineage>
</organism>
<dbReference type="InterPro" id="IPR036420">
    <property type="entry name" value="BRCT_dom_sf"/>
</dbReference>